<dbReference type="Pfam" id="PF13715">
    <property type="entry name" value="CarbopepD_reg_2"/>
    <property type="match status" value="1"/>
</dbReference>
<keyword evidence="6 8" id="KW-0472">Membrane</keyword>
<dbReference type="InterPro" id="IPR023996">
    <property type="entry name" value="TonB-dep_OMP_SusC/RagA"/>
</dbReference>
<evidence type="ECO:0000313" key="12">
    <source>
        <dbReference type="Proteomes" id="UP001560573"/>
    </source>
</evidence>
<gene>
    <name evidence="11" type="ORF">QTN47_19150</name>
</gene>
<evidence type="ECO:0000256" key="9">
    <source>
        <dbReference type="SAM" id="SignalP"/>
    </source>
</evidence>
<feature type="domain" description="TonB-dependent receptor plug" evidence="10">
    <location>
        <begin position="128"/>
        <end position="233"/>
    </location>
</feature>
<dbReference type="Gene3D" id="2.170.130.10">
    <property type="entry name" value="TonB-dependent receptor, plug domain"/>
    <property type="match status" value="1"/>
</dbReference>
<dbReference type="RefSeq" id="WP_369331037.1">
    <property type="nucleotide sequence ID" value="NZ_JAULBC010000006.1"/>
</dbReference>
<evidence type="ECO:0000256" key="5">
    <source>
        <dbReference type="ARBA" id="ARBA00022729"/>
    </source>
</evidence>
<evidence type="ECO:0000256" key="2">
    <source>
        <dbReference type="ARBA" id="ARBA00022448"/>
    </source>
</evidence>
<protein>
    <submittedName>
        <fullName evidence="11">TonB-dependent receptor</fullName>
    </submittedName>
</protein>
<evidence type="ECO:0000256" key="7">
    <source>
        <dbReference type="ARBA" id="ARBA00023237"/>
    </source>
</evidence>
<feature type="signal peptide" evidence="9">
    <location>
        <begin position="1"/>
        <end position="33"/>
    </location>
</feature>
<dbReference type="InterPro" id="IPR039426">
    <property type="entry name" value="TonB-dep_rcpt-like"/>
</dbReference>
<keyword evidence="5 9" id="KW-0732">Signal</keyword>
<evidence type="ECO:0000313" key="11">
    <source>
        <dbReference type="EMBL" id="MEX6689630.1"/>
    </source>
</evidence>
<dbReference type="PANTHER" id="PTHR30069:SF29">
    <property type="entry name" value="HEMOGLOBIN AND HEMOGLOBIN-HAPTOGLOBIN-BINDING PROTEIN 1-RELATED"/>
    <property type="match status" value="1"/>
</dbReference>
<keyword evidence="11" id="KW-0675">Receptor</keyword>
<keyword evidence="12" id="KW-1185">Reference proteome</keyword>
<dbReference type="InterPro" id="IPR012910">
    <property type="entry name" value="Plug_dom"/>
</dbReference>
<dbReference type="InterPro" id="IPR037066">
    <property type="entry name" value="Plug_dom_sf"/>
</dbReference>
<keyword evidence="7 8" id="KW-0998">Cell outer membrane</keyword>
<dbReference type="Pfam" id="PF07715">
    <property type="entry name" value="Plug"/>
    <property type="match status" value="1"/>
</dbReference>
<keyword evidence="4 8" id="KW-0812">Transmembrane</keyword>
<comment type="caution">
    <text evidence="11">The sequence shown here is derived from an EMBL/GenBank/DDBJ whole genome shotgun (WGS) entry which is preliminary data.</text>
</comment>
<accession>A0ABV3ZJ84</accession>
<dbReference type="PANTHER" id="PTHR30069">
    <property type="entry name" value="TONB-DEPENDENT OUTER MEMBRANE RECEPTOR"/>
    <property type="match status" value="1"/>
</dbReference>
<evidence type="ECO:0000256" key="1">
    <source>
        <dbReference type="ARBA" id="ARBA00004571"/>
    </source>
</evidence>
<reference evidence="11 12" key="1">
    <citation type="submission" date="2023-07" db="EMBL/GenBank/DDBJ databases">
        <authorList>
            <person name="Lian W.-H."/>
        </authorList>
    </citation>
    <scope>NUCLEOTIDE SEQUENCE [LARGE SCALE GENOMIC DNA]</scope>
    <source>
        <strain evidence="11 12">SYSU DXS3180</strain>
    </source>
</reference>
<keyword evidence="2 8" id="KW-0813">Transport</keyword>
<dbReference type="NCBIfam" id="TIGR04057">
    <property type="entry name" value="SusC_RagA_signa"/>
    <property type="match status" value="1"/>
</dbReference>
<dbReference type="Gene3D" id="2.60.40.1120">
    <property type="entry name" value="Carboxypeptidase-like, regulatory domain"/>
    <property type="match status" value="1"/>
</dbReference>
<dbReference type="Proteomes" id="UP001560573">
    <property type="component" value="Unassembled WGS sequence"/>
</dbReference>
<dbReference type="NCBIfam" id="TIGR04056">
    <property type="entry name" value="OMP_RagA_SusC"/>
    <property type="match status" value="1"/>
</dbReference>
<dbReference type="InterPro" id="IPR036942">
    <property type="entry name" value="Beta-barrel_TonB_sf"/>
</dbReference>
<dbReference type="SUPFAM" id="SSF56935">
    <property type="entry name" value="Porins"/>
    <property type="match status" value="1"/>
</dbReference>
<evidence type="ECO:0000256" key="3">
    <source>
        <dbReference type="ARBA" id="ARBA00022452"/>
    </source>
</evidence>
<proteinExistence type="inferred from homology"/>
<dbReference type="EMBL" id="JAULBC010000006">
    <property type="protein sequence ID" value="MEX6689630.1"/>
    <property type="molecule type" value="Genomic_DNA"/>
</dbReference>
<keyword evidence="3 8" id="KW-1134">Transmembrane beta strand</keyword>
<comment type="similarity">
    <text evidence="8">Belongs to the TonB-dependent receptor family.</text>
</comment>
<evidence type="ECO:0000256" key="8">
    <source>
        <dbReference type="PROSITE-ProRule" id="PRU01360"/>
    </source>
</evidence>
<sequence>MKRAHISGKFVVIPLQRLLCLLTTFLLAAGLHAQDVIKVTGTVTDASKNAPIAGVSVGIKDGKVATATDDKGSFTVSVSKNAVLVFSFIGFASQEVAVNGKSVVNASLKATESNLNDVIVVGYGSTKKATLTGSVASVKGDVLQKSPLPNVTNSLGGRLPGLVAVTRTGEPGNDASLLRIRGSNTLGDNSPLIVVDGIANRSIDRLDPADIASVNVLKDASAAIYGAQAANGVILVTTKRGLSGKPQLQINMNGAMTSPTVLPKMADAATYAQLINEIKHYANEPLRYTDEDIQKYKDGSDPWGHPNTDWFKETVKPWSPQYYGNMSLSGGSDNIKYLISIGHNYQDGMYYNSATNYSQTNFRSNIDAKISNSIKLSLDLQGNQENRNYSGITGEGALNPFWAMNRAYPYLPARWPNGLPGPDVEYGANSTVIVTDATGYDKNIAYIFQSNLKLDISIPWVKGLSVTGNASFDKNLLTRKLFQKPWYLYTLTGYDANNQPILTKGIRGFSDARLTESLNNTQRTTLNALINYETTIGTDHAVKALLGTERISGDLMFFSAYRRNFTSTALDELFAGGDLLKDNTGTASQNARLNYFGRVNYAYQGKYLAEFVFRYDGSYIFPEHKQYGFFPGVSLGWRVSQENFWKNNISFINELKIRGSLGRTGNDRIDPYQFLSSYGYSGTYVFNSGVAVKQVSELRIPNPDVTWEIADQGNIGFDAQLFNGKLSITADYFHNYRSNILWWRNASVPATTGLSLPRQNIGEVLNQGFETQVGYNNRAGAFTYAVSANVAYAKNKIMFWDETPGVPSYQQTTGHPMNAQLYYQAIGVFRDQKAVDNYPHWAGARPGDLIFEDVNKDGKIDGLDQKRDYKTDIPTVTGGFSFDLGYKNFYLSGLIQGAAGAERSYRTFSGEAGNFLVHDIEGRWTEDNIDAKKPRTWNRSKEYWMTDGAPNNTYWVRSSDYLRLKSVELGYNFSSSLIKKWGLTGLRIYVSGANLITITKMQDFDPESPNQDDRSIWVNSQVYPLMKVLNAGLSVNF</sequence>
<comment type="subcellular location">
    <subcellularLocation>
        <location evidence="1 8">Cell outer membrane</location>
        <topology evidence="1 8">Multi-pass membrane protein</topology>
    </subcellularLocation>
</comment>
<evidence type="ECO:0000256" key="6">
    <source>
        <dbReference type="ARBA" id="ARBA00023136"/>
    </source>
</evidence>
<dbReference type="InterPro" id="IPR023997">
    <property type="entry name" value="TonB-dep_OMP_SusC/RagA_CS"/>
</dbReference>
<dbReference type="InterPro" id="IPR008969">
    <property type="entry name" value="CarboxyPept-like_regulatory"/>
</dbReference>
<dbReference type="SUPFAM" id="SSF49464">
    <property type="entry name" value="Carboxypeptidase regulatory domain-like"/>
    <property type="match status" value="1"/>
</dbReference>
<evidence type="ECO:0000259" key="10">
    <source>
        <dbReference type="Pfam" id="PF07715"/>
    </source>
</evidence>
<name>A0ABV3ZJ84_9BACT</name>
<organism evidence="11 12">
    <name type="scientific">Danxiaibacter flavus</name>
    <dbReference type="NCBI Taxonomy" id="3049108"/>
    <lineage>
        <taxon>Bacteria</taxon>
        <taxon>Pseudomonadati</taxon>
        <taxon>Bacteroidota</taxon>
        <taxon>Chitinophagia</taxon>
        <taxon>Chitinophagales</taxon>
        <taxon>Chitinophagaceae</taxon>
        <taxon>Danxiaibacter</taxon>
    </lineage>
</organism>
<evidence type="ECO:0000256" key="4">
    <source>
        <dbReference type="ARBA" id="ARBA00022692"/>
    </source>
</evidence>
<dbReference type="Gene3D" id="2.40.170.20">
    <property type="entry name" value="TonB-dependent receptor, beta-barrel domain"/>
    <property type="match status" value="1"/>
</dbReference>
<dbReference type="PROSITE" id="PS52016">
    <property type="entry name" value="TONB_DEPENDENT_REC_3"/>
    <property type="match status" value="1"/>
</dbReference>
<feature type="chain" id="PRO_5046397101" evidence="9">
    <location>
        <begin position="34"/>
        <end position="1037"/>
    </location>
</feature>